<accession>A0AAV5UZG5</accession>
<comment type="caution">
    <text evidence="1">The sequence shown here is derived from an EMBL/GenBank/DDBJ whole genome shotgun (WGS) entry which is preliminary data.</text>
</comment>
<dbReference type="AlphaFoldDB" id="A0AAV5UZG5"/>
<reference evidence="1" key="1">
    <citation type="submission" date="2023-10" db="EMBL/GenBank/DDBJ databases">
        <title>Genome assembly of Pristionchus species.</title>
        <authorList>
            <person name="Yoshida K."/>
            <person name="Sommer R.J."/>
        </authorList>
    </citation>
    <scope>NUCLEOTIDE SEQUENCE</scope>
    <source>
        <strain evidence="1">RS5133</strain>
    </source>
</reference>
<dbReference type="SUPFAM" id="SSF101690">
    <property type="entry name" value="PAZ domain"/>
    <property type="match status" value="1"/>
</dbReference>
<keyword evidence="2" id="KW-1185">Reference proteome</keyword>
<feature type="non-terminal residue" evidence="1">
    <location>
        <position position="1"/>
    </location>
</feature>
<evidence type="ECO:0000313" key="1">
    <source>
        <dbReference type="EMBL" id="GMT11487.1"/>
    </source>
</evidence>
<protein>
    <submittedName>
        <fullName evidence="1">Uncharacterized protein</fullName>
    </submittedName>
</protein>
<gene>
    <name evidence="1" type="ORF">PFISCL1PPCAC_2784</name>
</gene>
<organism evidence="1 2">
    <name type="scientific">Pristionchus fissidentatus</name>
    <dbReference type="NCBI Taxonomy" id="1538716"/>
    <lineage>
        <taxon>Eukaryota</taxon>
        <taxon>Metazoa</taxon>
        <taxon>Ecdysozoa</taxon>
        <taxon>Nematoda</taxon>
        <taxon>Chromadorea</taxon>
        <taxon>Rhabditida</taxon>
        <taxon>Rhabditina</taxon>
        <taxon>Diplogasteromorpha</taxon>
        <taxon>Diplogasteroidea</taxon>
        <taxon>Neodiplogasteridae</taxon>
        <taxon>Pristionchus</taxon>
    </lineage>
</organism>
<sequence length="100" mass="11158">KAKIIYIGNVSTKLVKDVTFRDARTGVIKSLPQYVLSKYNTKIVDANTLAVVDKHNISAMYAPECLFLCPNQRVKSQNAQPVNAEKLIRESAALPERRLA</sequence>
<evidence type="ECO:0000313" key="2">
    <source>
        <dbReference type="Proteomes" id="UP001432322"/>
    </source>
</evidence>
<dbReference type="Proteomes" id="UP001432322">
    <property type="component" value="Unassembled WGS sequence"/>
</dbReference>
<name>A0AAV5UZG5_9BILA</name>
<dbReference type="InterPro" id="IPR036085">
    <property type="entry name" value="PAZ_dom_sf"/>
</dbReference>
<dbReference type="EMBL" id="BTSY01000001">
    <property type="protein sequence ID" value="GMT11487.1"/>
    <property type="molecule type" value="Genomic_DNA"/>
</dbReference>
<proteinExistence type="predicted"/>
<feature type="non-terminal residue" evidence="1">
    <location>
        <position position="100"/>
    </location>
</feature>